<keyword evidence="2" id="KW-1185">Reference proteome</keyword>
<evidence type="ECO:0000313" key="2">
    <source>
        <dbReference type="Proteomes" id="UP001225646"/>
    </source>
</evidence>
<dbReference type="InterPro" id="IPR019658">
    <property type="entry name" value="DUF2515"/>
</dbReference>
<protein>
    <recommendedName>
        <fullName evidence="3">DUF2515 domain-containing protein</fullName>
    </recommendedName>
</protein>
<dbReference type="Pfam" id="PF10720">
    <property type="entry name" value="DUF2515"/>
    <property type="match status" value="1"/>
</dbReference>
<evidence type="ECO:0008006" key="3">
    <source>
        <dbReference type="Google" id="ProtNLM"/>
    </source>
</evidence>
<gene>
    <name evidence="1" type="ORF">J2S06_000647</name>
</gene>
<dbReference type="EMBL" id="JAUSTR010000001">
    <property type="protein sequence ID" value="MDQ0161577.1"/>
    <property type="molecule type" value="Genomic_DNA"/>
</dbReference>
<sequence>MMKNKIIEQIEKRTKKGNIDNISRTESYANFYERHKEIKWAFLASMVSRNAGWCMTDLAGPWYQKAISAEMRQWLFLTYEKANWLIFSDAYPQLLMYEYSKKYNQSFFPLLHYFNVSSFMIQEWERYLAEKNDDRLLCALIINEQHIIQKPVIEQKDFVKNVFHSFLYMFQDFFHFSTVIFPTLDGKLYGCSIYHFRNVTKRIHFGRCLAALLFHPLYYEKFRLFSTFVPHTGSRFDYEKFLHTCLERETPFLRSTYPIVTHDMDDPKVEWFHGQPLKKFFRSFQIPKKIEVTEWYLKKQKQLRLWCMLQEYLKQ</sequence>
<name>A0ABT9VKS9_9BACI</name>
<evidence type="ECO:0000313" key="1">
    <source>
        <dbReference type="EMBL" id="MDQ0161577.1"/>
    </source>
</evidence>
<proteinExistence type="predicted"/>
<accession>A0ABT9VKS9</accession>
<comment type="caution">
    <text evidence="1">The sequence shown here is derived from an EMBL/GenBank/DDBJ whole genome shotgun (WGS) entry which is preliminary data.</text>
</comment>
<dbReference type="Proteomes" id="UP001225646">
    <property type="component" value="Unassembled WGS sequence"/>
</dbReference>
<organism evidence="1 2">
    <name type="scientific">Aeribacillus alveayuensis</name>
    <dbReference type="NCBI Taxonomy" id="279215"/>
    <lineage>
        <taxon>Bacteria</taxon>
        <taxon>Bacillati</taxon>
        <taxon>Bacillota</taxon>
        <taxon>Bacilli</taxon>
        <taxon>Bacillales</taxon>
        <taxon>Bacillaceae</taxon>
        <taxon>Aeribacillus</taxon>
    </lineage>
</organism>
<reference evidence="1 2" key="1">
    <citation type="submission" date="2023-07" db="EMBL/GenBank/DDBJ databases">
        <title>Genomic Encyclopedia of Type Strains, Phase IV (KMG-IV): sequencing the most valuable type-strain genomes for metagenomic binning, comparative biology and taxonomic classification.</title>
        <authorList>
            <person name="Goeker M."/>
        </authorList>
    </citation>
    <scope>NUCLEOTIDE SEQUENCE [LARGE SCALE GENOMIC DNA]</scope>
    <source>
        <strain evidence="1 2">DSM 19092</strain>
    </source>
</reference>